<name>Q1ASR1_RUBXD</name>
<feature type="binding site" evidence="13">
    <location>
        <position position="217"/>
    </location>
    <ligand>
        <name>molybdate</name>
        <dbReference type="ChEBI" id="CHEBI:36264"/>
    </ligand>
</feature>
<dbReference type="eggNOG" id="COG0725">
    <property type="taxonomic scope" value="Bacteria"/>
</dbReference>
<comment type="function">
    <text evidence="9">Involved in the transport of molybdenum into the cell. Part of the binding-protein-dependent transport system ModABCD.</text>
</comment>
<evidence type="ECO:0000256" key="2">
    <source>
        <dbReference type="ARBA" id="ARBA00009175"/>
    </source>
</evidence>
<dbReference type="PhylomeDB" id="Q1ASR1"/>
<comment type="subcellular location">
    <subcellularLocation>
        <location evidence="1">Cell membrane</location>
    </subcellularLocation>
</comment>
<sequence>MPGKRGGRGGFRGARGTLALLLGLAVVAAASCGGAGGEGNPGGERGGTLTVFAASSLTDAFGELARDFEKRHEGVEVRASYASSSTLATQIIQGAPADVFASADQQQMQNVADEGLLSGKPRVFARNREVVIAPADNPAGIRGFGDLSRPGIRLVLAAEEVPAAEYAEQILRKASEDPSYGPEFRRAVLDNIVSREEDVRAAVNRVVAGDADATFCYASDVTPDVREKVRIIEIPEELNVVATYPIAVVRGAKDPGLAREWVELVLSGEGQRVLRKWGFMPAAREP</sequence>
<dbReference type="CDD" id="cd13538">
    <property type="entry name" value="PBP2_ModA_like_1"/>
    <property type="match status" value="1"/>
</dbReference>
<dbReference type="GO" id="GO:0046872">
    <property type="term" value="F:metal ion binding"/>
    <property type="evidence" value="ECO:0007669"/>
    <property type="project" value="UniProtKB-KW"/>
</dbReference>
<dbReference type="InterPro" id="IPR005950">
    <property type="entry name" value="ModA"/>
</dbReference>
<keyword evidence="3" id="KW-0813">Transport</keyword>
<dbReference type="Gene3D" id="3.40.190.10">
    <property type="entry name" value="Periplasmic binding protein-like II"/>
    <property type="match status" value="2"/>
</dbReference>
<evidence type="ECO:0000256" key="12">
    <source>
        <dbReference type="ARBA" id="ARBA00078141"/>
    </source>
</evidence>
<dbReference type="KEGG" id="rxy:Rxyl_2650"/>
<dbReference type="InterPro" id="IPR050682">
    <property type="entry name" value="ModA/WtpA"/>
</dbReference>
<dbReference type="GO" id="GO:0005886">
    <property type="term" value="C:plasma membrane"/>
    <property type="evidence" value="ECO:0007669"/>
    <property type="project" value="UniProtKB-SubCell"/>
</dbReference>
<organism evidence="15 16">
    <name type="scientific">Rubrobacter xylanophilus (strain DSM 9941 / JCM 11954 / NBRC 16129 / PRD-1)</name>
    <dbReference type="NCBI Taxonomy" id="266117"/>
    <lineage>
        <taxon>Bacteria</taxon>
        <taxon>Bacillati</taxon>
        <taxon>Actinomycetota</taxon>
        <taxon>Rubrobacteria</taxon>
        <taxon>Rubrobacterales</taxon>
        <taxon>Rubrobacteraceae</taxon>
        <taxon>Rubrobacter</taxon>
    </lineage>
</organism>
<keyword evidence="4" id="KW-1003">Cell membrane</keyword>
<reference evidence="15 16" key="1">
    <citation type="submission" date="2006-06" db="EMBL/GenBank/DDBJ databases">
        <title>Complete sequence of Rubrobacter xylanophilus DSM 9941.</title>
        <authorList>
            <consortium name="US DOE Joint Genome Institute"/>
            <person name="Copeland A."/>
            <person name="Lucas S."/>
            <person name="Lapidus A."/>
            <person name="Barry K."/>
            <person name="Detter J.C."/>
            <person name="Glavina del Rio T."/>
            <person name="Hammon N."/>
            <person name="Israni S."/>
            <person name="Dalin E."/>
            <person name="Tice H."/>
            <person name="Pitluck S."/>
            <person name="Munk A.C."/>
            <person name="Brettin T."/>
            <person name="Bruce D."/>
            <person name="Han C."/>
            <person name="Tapia R."/>
            <person name="Gilna P."/>
            <person name="Schmutz J."/>
            <person name="Larimer F."/>
            <person name="Land M."/>
            <person name="Hauser L."/>
            <person name="Kyrpides N."/>
            <person name="Lykidis A."/>
            <person name="da Costa M.S."/>
            <person name="Rainey F.A."/>
            <person name="Empadinhas N."/>
            <person name="Jolivet E."/>
            <person name="Battista J.R."/>
            <person name="Richardson P."/>
        </authorList>
    </citation>
    <scope>NUCLEOTIDE SEQUENCE [LARGE SCALE GENOMIC DNA]</scope>
    <source>
        <strain evidence="16">DSM 9941 / NBRC 16129 / PRD-1</strain>
    </source>
</reference>
<evidence type="ECO:0000256" key="1">
    <source>
        <dbReference type="ARBA" id="ARBA00004236"/>
    </source>
</evidence>
<gene>
    <name evidence="15" type="ordered locus">Rxyl_2650</name>
</gene>
<dbReference type="Pfam" id="PF13531">
    <property type="entry name" value="SBP_bac_11"/>
    <property type="match status" value="1"/>
</dbReference>
<comment type="subunit">
    <text evidence="10">The complex is composed of two ATP-binding proteins (ModC), two transmembrane proteins (ModB) and a solute-binding protein (ModA).</text>
</comment>
<dbReference type="NCBIfam" id="TIGR01256">
    <property type="entry name" value="modA"/>
    <property type="match status" value="1"/>
</dbReference>
<keyword evidence="16" id="KW-1185">Reference proteome</keyword>
<comment type="similarity">
    <text evidence="2">Belongs to the bacterial solute-binding protein ModA family.</text>
</comment>
<dbReference type="EMBL" id="CP000386">
    <property type="protein sequence ID" value="ABG05567.1"/>
    <property type="molecule type" value="Genomic_DNA"/>
</dbReference>
<dbReference type="AlphaFoldDB" id="Q1ASR1"/>
<dbReference type="PANTHER" id="PTHR30632:SF0">
    <property type="entry name" value="SULFATE-BINDING PROTEIN"/>
    <property type="match status" value="1"/>
</dbReference>
<proteinExistence type="inferred from homology"/>
<evidence type="ECO:0000313" key="16">
    <source>
        <dbReference type="Proteomes" id="UP000006637"/>
    </source>
</evidence>
<protein>
    <recommendedName>
        <fullName evidence="11">Molybdate-binding protein ModA</fullName>
    </recommendedName>
    <alternativeName>
        <fullName evidence="12">Molybdate/tungstate-binding protein ModA</fullName>
    </alternativeName>
</protein>
<dbReference type="PANTHER" id="PTHR30632">
    <property type="entry name" value="MOLYBDATE-BINDING PERIPLASMIC PROTEIN"/>
    <property type="match status" value="1"/>
</dbReference>
<dbReference type="GO" id="GO:0030973">
    <property type="term" value="F:molybdate ion binding"/>
    <property type="evidence" value="ECO:0007669"/>
    <property type="project" value="TreeGrafter"/>
</dbReference>
<dbReference type="RefSeq" id="WP_011565576.1">
    <property type="nucleotide sequence ID" value="NC_008148.1"/>
</dbReference>
<feature type="signal peptide" evidence="14">
    <location>
        <begin position="1"/>
        <end position="30"/>
    </location>
</feature>
<evidence type="ECO:0000256" key="9">
    <source>
        <dbReference type="ARBA" id="ARBA00056002"/>
    </source>
</evidence>
<keyword evidence="5 13" id="KW-0479">Metal-binding</keyword>
<evidence type="ECO:0000256" key="4">
    <source>
        <dbReference type="ARBA" id="ARBA00022475"/>
    </source>
</evidence>
<accession>Q1ASR1</accession>
<dbReference type="SUPFAM" id="SSF53850">
    <property type="entry name" value="Periplasmic binding protein-like II"/>
    <property type="match status" value="1"/>
</dbReference>
<evidence type="ECO:0000256" key="8">
    <source>
        <dbReference type="ARBA" id="ARBA00023245"/>
    </source>
</evidence>
<keyword evidence="6 14" id="KW-0732">Signal</keyword>
<evidence type="ECO:0000256" key="13">
    <source>
        <dbReference type="PIRSR" id="PIRSR004846-1"/>
    </source>
</evidence>
<evidence type="ECO:0000256" key="14">
    <source>
        <dbReference type="SAM" id="SignalP"/>
    </source>
</evidence>
<feature type="binding site" evidence="13">
    <location>
        <position position="56"/>
    </location>
    <ligand>
        <name>molybdate</name>
        <dbReference type="ChEBI" id="CHEBI:36264"/>
    </ligand>
</feature>
<evidence type="ECO:0000256" key="6">
    <source>
        <dbReference type="ARBA" id="ARBA00022729"/>
    </source>
</evidence>
<feature type="binding site" evidence="13">
    <location>
        <position position="84"/>
    </location>
    <ligand>
        <name>molybdate</name>
        <dbReference type="ChEBI" id="CHEBI:36264"/>
    </ligand>
</feature>
<dbReference type="HOGENOM" id="CLU_065520_0_0_11"/>
<dbReference type="PIRSF" id="PIRSF004846">
    <property type="entry name" value="ModA"/>
    <property type="match status" value="1"/>
</dbReference>
<keyword evidence="7" id="KW-0472">Membrane</keyword>
<evidence type="ECO:0000256" key="7">
    <source>
        <dbReference type="ARBA" id="ARBA00023136"/>
    </source>
</evidence>
<keyword evidence="8" id="KW-0826">Tungsten</keyword>
<evidence type="ECO:0000256" key="10">
    <source>
        <dbReference type="ARBA" id="ARBA00062515"/>
    </source>
</evidence>
<evidence type="ECO:0000256" key="11">
    <source>
        <dbReference type="ARBA" id="ARBA00073171"/>
    </source>
</evidence>
<feature type="binding site" evidence="13">
    <location>
        <position position="199"/>
    </location>
    <ligand>
        <name>molybdate</name>
        <dbReference type="ChEBI" id="CHEBI:36264"/>
    </ligand>
</feature>
<dbReference type="STRING" id="266117.Rxyl_2650"/>
<dbReference type="Proteomes" id="UP000006637">
    <property type="component" value="Chromosome"/>
</dbReference>
<evidence type="ECO:0000256" key="5">
    <source>
        <dbReference type="ARBA" id="ARBA00022723"/>
    </source>
</evidence>
<dbReference type="PROSITE" id="PS51257">
    <property type="entry name" value="PROKAR_LIPOPROTEIN"/>
    <property type="match status" value="1"/>
</dbReference>
<evidence type="ECO:0000256" key="3">
    <source>
        <dbReference type="ARBA" id="ARBA00022448"/>
    </source>
</evidence>
<dbReference type="FunFam" id="3.40.190.10:FF:000030">
    <property type="entry name" value="Molybdate ABC transporter substrate-binding protein"/>
    <property type="match status" value="1"/>
</dbReference>
<dbReference type="OrthoDB" id="9785015at2"/>
<evidence type="ECO:0000313" key="15">
    <source>
        <dbReference type="EMBL" id="ABG05567.1"/>
    </source>
</evidence>
<feature type="chain" id="PRO_5004187777" description="Molybdate-binding protein ModA" evidence="14">
    <location>
        <begin position="31"/>
        <end position="286"/>
    </location>
</feature>
<feature type="binding site" evidence="13">
    <location>
        <position position="163"/>
    </location>
    <ligand>
        <name>molybdate</name>
        <dbReference type="ChEBI" id="CHEBI:36264"/>
    </ligand>
</feature>
<keyword evidence="13" id="KW-0500">Molybdenum</keyword>
<dbReference type="GO" id="GO:0015689">
    <property type="term" value="P:molybdate ion transport"/>
    <property type="evidence" value="ECO:0007669"/>
    <property type="project" value="InterPro"/>
</dbReference>